<evidence type="ECO:0000313" key="2">
    <source>
        <dbReference type="Proteomes" id="UP000805649"/>
    </source>
</evidence>
<name>A0ACC3YK42_COLTU</name>
<comment type="caution">
    <text evidence="1">The sequence shown here is derived from an EMBL/GenBank/DDBJ whole genome shotgun (WGS) entry which is preliminary data.</text>
</comment>
<gene>
    <name evidence="1" type="ORF">CTRU02_213219</name>
</gene>
<keyword evidence="2" id="KW-1185">Reference proteome</keyword>
<proteinExistence type="predicted"/>
<evidence type="ECO:0000313" key="1">
    <source>
        <dbReference type="EMBL" id="KAL0932266.1"/>
    </source>
</evidence>
<protein>
    <submittedName>
        <fullName evidence="1">Pyrrolo-quinoline quinone</fullName>
    </submittedName>
</protein>
<dbReference type="EMBL" id="VUJX02000009">
    <property type="protein sequence ID" value="KAL0932266.1"/>
    <property type="molecule type" value="Genomic_DNA"/>
</dbReference>
<reference evidence="1 2" key="1">
    <citation type="journal article" date="2020" name="Phytopathology">
        <title>Genome Sequence Resources of Colletotrichum truncatum, C. plurivorum, C. musicola, and C. sojae: Four Species Pathogenic to Soybean (Glycine max).</title>
        <authorList>
            <person name="Rogerio F."/>
            <person name="Boufleur T.R."/>
            <person name="Ciampi-Guillardi M."/>
            <person name="Sukno S.A."/>
            <person name="Thon M.R."/>
            <person name="Massola Junior N.S."/>
            <person name="Baroncelli R."/>
        </authorList>
    </citation>
    <scope>NUCLEOTIDE SEQUENCE [LARGE SCALE GENOMIC DNA]</scope>
    <source>
        <strain evidence="1 2">CMES1059</strain>
    </source>
</reference>
<organism evidence="1 2">
    <name type="scientific">Colletotrichum truncatum</name>
    <name type="common">Anthracnose fungus</name>
    <name type="synonym">Colletotrichum capsici</name>
    <dbReference type="NCBI Taxonomy" id="5467"/>
    <lineage>
        <taxon>Eukaryota</taxon>
        <taxon>Fungi</taxon>
        <taxon>Dikarya</taxon>
        <taxon>Ascomycota</taxon>
        <taxon>Pezizomycotina</taxon>
        <taxon>Sordariomycetes</taxon>
        <taxon>Hypocreomycetidae</taxon>
        <taxon>Glomerellales</taxon>
        <taxon>Glomerellaceae</taxon>
        <taxon>Colletotrichum</taxon>
        <taxon>Colletotrichum truncatum species complex</taxon>
    </lineage>
</organism>
<accession>A0ACC3YK42</accession>
<dbReference type="Proteomes" id="UP000805649">
    <property type="component" value="Unassembled WGS sequence"/>
</dbReference>
<sequence length="226" mass="25262">MASSFGQLRGTEMAYLDNGLHPVPHSDAIVNEPASLDYMAYHSAQSRDSEAPESKKRICGVNKQVFILWCVIGFMVSLLVIVGGVFGAMLARQESRIRTMEKSRGTGAILINIHPSRTESAPAAATTWQVIPDWQYIGCYRDNSKRLFRDNTTGFTDTQTNEECKNFCQKDFRYFGTEAGGECYCSSTSPDNDFFSPPWNCNEQCKGSRVGEKCGGSWYLSVWKKV</sequence>